<dbReference type="Pfam" id="PF08666">
    <property type="entry name" value="SAF"/>
    <property type="match status" value="1"/>
</dbReference>
<dbReference type="Pfam" id="PF03102">
    <property type="entry name" value="NeuB"/>
    <property type="match status" value="1"/>
</dbReference>
<reference evidence="3 4" key="1">
    <citation type="submission" date="2015-09" db="EMBL/GenBank/DDBJ databases">
        <title>Identification and resolution of microdiversity through metagenomic sequencing of parallel consortia.</title>
        <authorList>
            <person name="Nelson W.C."/>
            <person name="Romine M.F."/>
            <person name="Lindemann S.R."/>
        </authorList>
    </citation>
    <scope>NUCLEOTIDE SEQUENCE [LARGE SCALE GENOMIC DNA]</scope>
    <source>
        <strain evidence="3">HL-55</strain>
    </source>
</reference>
<organism evidence="3 4">
    <name type="scientific">Marinobacter excellens HL-55</name>
    <dbReference type="NCBI Taxonomy" id="1305731"/>
    <lineage>
        <taxon>Bacteria</taxon>
        <taxon>Pseudomonadati</taxon>
        <taxon>Pseudomonadota</taxon>
        <taxon>Gammaproteobacteria</taxon>
        <taxon>Pseudomonadales</taxon>
        <taxon>Marinobacteraceae</taxon>
        <taxon>Marinobacter</taxon>
    </lineage>
</organism>
<dbReference type="Gene3D" id="3.20.20.70">
    <property type="entry name" value="Aldolase class I"/>
    <property type="match status" value="1"/>
</dbReference>
<keyword evidence="3" id="KW-0808">Transferase</keyword>
<dbReference type="InterPro" id="IPR036237">
    <property type="entry name" value="Xyl_isomerase-like_sf"/>
</dbReference>
<dbReference type="PATRIC" id="fig|1305731.5.peg.485"/>
<dbReference type="InterPro" id="IPR036732">
    <property type="entry name" value="AFP_Neu5c_C_sf"/>
</dbReference>
<dbReference type="Gene3D" id="3.10.580.10">
    <property type="entry name" value="CBS-domain"/>
    <property type="match status" value="1"/>
</dbReference>
<evidence type="ECO:0000259" key="2">
    <source>
        <dbReference type="PROSITE" id="PS50844"/>
    </source>
</evidence>
<dbReference type="GO" id="GO:0047444">
    <property type="term" value="F:N-acylneuraminate-9-phosphate synthase activity"/>
    <property type="evidence" value="ECO:0007669"/>
    <property type="project" value="TreeGrafter"/>
</dbReference>
<dbReference type="SUPFAM" id="SSF51269">
    <property type="entry name" value="AFP III-like domain"/>
    <property type="match status" value="1"/>
</dbReference>
<dbReference type="PROSITE" id="PS50844">
    <property type="entry name" value="AFP_LIKE"/>
    <property type="match status" value="1"/>
</dbReference>
<dbReference type="InterPro" id="IPR046342">
    <property type="entry name" value="CBS_dom_sf"/>
</dbReference>
<feature type="domain" description="AFP-like" evidence="2">
    <location>
        <begin position="406"/>
        <end position="464"/>
    </location>
</feature>
<name>A0A0P7YDI6_9GAMM</name>
<dbReference type="PANTHER" id="PTHR42966">
    <property type="entry name" value="N-ACETYLNEURAMINATE SYNTHASE"/>
    <property type="match status" value="1"/>
</dbReference>
<dbReference type="InterPro" id="IPR013132">
    <property type="entry name" value="PseI/NeuA/B-like_N"/>
</dbReference>
<evidence type="ECO:0000313" key="4">
    <source>
        <dbReference type="Proteomes" id="UP000050416"/>
    </source>
</evidence>
<dbReference type="SUPFAM" id="SSF51658">
    <property type="entry name" value="Xylose isomerase-like"/>
    <property type="match status" value="1"/>
</dbReference>
<dbReference type="InterPro" id="IPR051690">
    <property type="entry name" value="PseI-like"/>
</dbReference>
<dbReference type="OrthoDB" id="9781701at2"/>
<dbReference type="SMART" id="SM00858">
    <property type="entry name" value="SAF"/>
    <property type="match status" value="1"/>
</dbReference>
<dbReference type="GO" id="GO:0016051">
    <property type="term" value="P:carbohydrate biosynthetic process"/>
    <property type="evidence" value="ECO:0007669"/>
    <property type="project" value="InterPro"/>
</dbReference>
<dbReference type="InterPro" id="IPR006190">
    <property type="entry name" value="SAF_AFP_Neu5Ac"/>
</dbReference>
<dbReference type="AlphaFoldDB" id="A0A0P7YDI6"/>
<dbReference type="EC" id="2.5.1.56" evidence="3"/>
<dbReference type="Proteomes" id="UP000050416">
    <property type="component" value="Unassembled WGS sequence"/>
</dbReference>
<keyword evidence="1" id="KW-0129">CBS domain</keyword>
<proteinExistence type="predicted"/>
<dbReference type="PANTHER" id="PTHR42966:SF3">
    <property type="entry name" value="BLR5971 PROTEIN"/>
    <property type="match status" value="1"/>
</dbReference>
<gene>
    <name evidence="3" type="primary">neuB</name>
    <name evidence="3" type="ORF">HLUCCX14_10165</name>
</gene>
<sequence>MFVDRNVDEYCVSERLPVSRALEMLSTSKNKILFLVDDFFRLKGSFTDGDFRRWIVAQDSIDIQVPVQLSGNGKPIFAYDFESREQLAEKLNRKVQFLPLVDADDHVVGVASLRSNKNIMIGKHSLSSDSSVFTIAEIGNNHNGSVKLAKQLVDEAKSAGADCVKFQMRDLETLYATDTTEIAAEEDLGSQYVLDLLKRFQLSDEAFIEVFDYCRAQDITVLCTPFDKVSVDKLVDYGMDGFKVASADLTNHELLTYIARAGKPMLVSTGMSTEQEIYEAVGVLKQESANFVLLHCNSTYPAPFKDVNLNYMSRLAEIGDCLIGYSGHERGYHVAVAAVAKGAKVIEKHFTLDRNMEGNDHKVSLLADEFSAMCEAIGQVSTSLGTNEPRNLSQGEMINREVLGKSIVAAIDIESGARVTQEMVAIRSPGKGLLPSRLEDLVGRKMRRSVKKGDFFFESDIGGAIIIPRSYKFKLNHGIPVRFHDFASLSTLSNLKMVEFHLSYRDLDLDISQFVSRSEQLGFAVHAPELFAGDHTLDLCALDDEYRERSIRELQRVIDVTKKLKSLFPSQDVPNIVVNVGGFSGDEFLDEDQRRVRYKLLSASLSKLDSEGVQILAQTMPPFPWHFGGQRFHNLFVSADDIVEICQNLDLKICLDVSHSRLSCNYFGWDFDEFVERVAPLTAHVHVADAKGVDGEGLQVGEGDIDFVRLGKQLKALAPLATWIPEVWQGHKNGGEGFWRAFSYLDNLL</sequence>
<dbReference type="CDD" id="cd11615">
    <property type="entry name" value="SAF_NeuB_like"/>
    <property type="match status" value="1"/>
</dbReference>
<evidence type="ECO:0000256" key="1">
    <source>
        <dbReference type="ARBA" id="ARBA00023122"/>
    </source>
</evidence>
<dbReference type="Gene3D" id="3.20.20.150">
    <property type="entry name" value="Divalent-metal-dependent TIM barrel enzymes"/>
    <property type="match status" value="1"/>
</dbReference>
<dbReference type="Pfam" id="PF01261">
    <property type="entry name" value="AP_endonuc_2"/>
    <property type="match status" value="1"/>
</dbReference>
<dbReference type="SUPFAM" id="SSF51569">
    <property type="entry name" value="Aldolase"/>
    <property type="match status" value="1"/>
</dbReference>
<dbReference type="STRING" id="1305731.GCA_000934705_00634"/>
<dbReference type="GO" id="GO:0050462">
    <property type="term" value="F:N-acetylneuraminate synthase activity"/>
    <property type="evidence" value="ECO:0007669"/>
    <property type="project" value="UniProtKB-EC"/>
</dbReference>
<dbReference type="Gene3D" id="3.90.1210.10">
    <property type="entry name" value="Antifreeze-like/N-acetylneuraminic acid synthase C-terminal domain"/>
    <property type="match status" value="1"/>
</dbReference>
<comment type="caution">
    <text evidence="3">The sequence shown here is derived from an EMBL/GenBank/DDBJ whole genome shotgun (WGS) entry which is preliminary data.</text>
</comment>
<dbReference type="InterPro" id="IPR057736">
    <property type="entry name" value="SAF_PseI/NeuA/NeuB"/>
</dbReference>
<accession>A0A0P7YDI6</accession>
<dbReference type="SUPFAM" id="SSF54631">
    <property type="entry name" value="CBS-domain pair"/>
    <property type="match status" value="1"/>
</dbReference>
<dbReference type="InterPro" id="IPR013785">
    <property type="entry name" value="Aldolase_TIM"/>
</dbReference>
<dbReference type="InterPro" id="IPR013022">
    <property type="entry name" value="Xyl_isomerase-like_TIM-brl"/>
</dbReference>
<dbReference type="EMBL" id="LJZQ01000014">
    <property type="protein sequence ID" value="KPQ28495.1"/>
    <property type="molecule type" value="Genomic_DNA"/>
</dbReference>
<evidence type="ECO:0000313" key="3">
    <source>
        <dbReference type="EMBL" id="KPQ28495.1"/>
    </source>
</evidence>
<protein>
    <submittedName>
        <fullName evidence="3">N-acetylneuraminate synthase</fullName>
        <ecNumber evidence="3">2.5.1.56</ecNumber>
    </submittedName>
</protein>
<dbReference type="InterPro" id="IPR013974">
    <property type="entry name" value="SAF"/>
</dbReference>